<evidence type="ECO:0000259" key="1">
    <source>
        <dbReference type="Pfam" id="PF12697"/>
    </source>
</evidence>
<dbReference type="Pfam" id="PF12697">
    <property type="entry name" value="Abhydrolase_6"/>
    <property type="match status" value="1"/>
</dbReference>
<dbReference type="SUPFAM" id="SSF53474">
    <property type="entry name" value="alpha/beta-Hydrolases"/>
    <property type="match status" value="1"/>
</dbReference>
<feature type="domain" description="AB hydrolase-1" evidence="1">
    <location>
        <begin position="42"/>
        <end position="293"/>
    </location>
</feature>
<dbReference type="InterPro" id="IPR029058">
    <property type="entry name" value="AB_hydrolase_fold"/>
</dbReference>
<dbReference type="InterPro" id="IPR000073">
    <property type="entry name" value="AB_hydrolase_1"/>
</dbReference>
<organism evidence="2 3">
    <name type="scientific">Actinacidiphila yanglinensis</name>
    <dbReference type="NCBI Taxonomy" id="310779"/>
    <lineage>
        <taxon>Bacteria</taxon>
        <taxon>Bacillati</taxon>
        <taxon>Actinomycetota</taxon>
        <taxon>Actinomycetes</taxon>
        <taxon>Kitasatosporales</taxon>
        <taxon>Streptomycetaceae</taxon>
        <taxon>Actinacidiphila</taxon>
    </lineage>
</organism>
<dbReference type="Gene3D" id="3.40.50.1820">
    <property type="entry name" value="alpha/beta hydrolase"/>
    <property type="match status" value="1"/>
</dbReference>
<proteinExistence type="predicted"/>
<keyword evidence="3" id="KW-1185">Reference proteome</keyword>
<sequence>MSRPTALELPANVVSRRLETARGAFAVLDGAPAKGSPHRGNVLLVPGFTGSKEDFLDLMPPVTAAGYRAVAVDGRGQYESPGPRDEKAYAQAELAADVRAQAVALATEYGAGAPLHLLGHSLGGQIARAAVLGEHPERRAAYASLTLMSSGPAAIEAQQQVRTQLVIDHLPTMDMETAWHAMRSMDAEVAADGGGDVEGGAPAWLEDFLHRRWIGTRPEQLIATARQLMSEKDRVAELAALPLPKLVVSGEEDYAWPVPWLDEMAVRLGARRVVIKDAGHSPNAEQPAETAAALIAFWNDAEGRHEDSLTGK</sequence>
<name>A0A1H5V888_9ACTN</name>
<dbReference type="PANTHER" id="PTHR43194">
    <property type="entry name" value="HYDROLASE ALPHA/BETA FOLD FAMILY"/>
    <property type="match status" value="1"/>
</dbReference>
<protein>
    <submittedName>
        <fullName evidence="2">Lysophospholipase, alpha-beta hydrolase superfamily</fullName>
    </submittedName>
</protein>
<evidence type="ECO:0000313" key="3">
    <source>
        <dbReference type="Proteomes" id="UP000236754"/>
    </source>
</evidence>
<dbReference type="GO" id="GO:0016787">
    <property type="term" value="F:hydrolase activity"/>
    <property type="evidence" value="ECO:0007669"/>
    <property type="project" value="UniProtKB-KW"/>
</dbReference>
<dbReference type="InterPro" id="IPR050228">
    <property type="entry name" value="Carboxylesterase_BioH"/>
</dbReference>
<gene>
    <name evidence="2" type="ORF">SAMN05216223_102190</name>
</gene>
<reference evidence="2 3" key="1">
    <citation type="submission" date="2016-10" db="EMBL/GenBank/DDBJ databases">
        <authorList>
            <person name="de Groot N.N."/>
        </authorList>
    </citation>
    <scope>NUCLEOTIDE SEQUENCE [LARGE SCALE GENOMIC DNA]</scope>
    <source>
        <strain evidence="2 3">CGMCC 4.2023</strain>
    </source>
</reference>
<dbReference type="RefSeq" id="WP_103884365.1">
    <property type="nucleotide sequence ID" value="NZ_FNVU01000002.1"/>
</dbReference>
<keyword evidence="2" id="KW-0378">Hydrolase</keyword>
<accession>A0A1H5V888</accession>
<dbReference type="OrthoDB" id="3211023at2"/>
<dbReference type="EMBL" id="FNVU01000002">
    <property type="protein sequence ID" value="SEF83420.1"/>
    <property type="molecule type" value="Genomic_DNA"/>
</dbReference>
<dbReference type="PANTHER" id="PTHR43194:SF2">
    <property type="entry name" value="PEROXISOMAL MEMBRANE PROTEIN LPX1"/>
    <property type="match status" value="1"/>
</dbReference>
<evidence type="ECO:0000313" key="2">
    <source>
        <dbReference type="EMBL" id="SEF83420.1"/>
    </source>
</evidence>
<dbReference type="AlphaFoldDB" id="A0A1H5V888"/>
<dbReference type="Proteomes" id="UP000236754">
    <property type="component" value="Unassembled WGS sequence"/>
</dbReference>